<dbReference type="eggNOG" id="COG5464">
    <property type="taxonomic scope" value="Bacteria"/>
</dbReference>
<protein>
    <submittedName>
        <fullName evidence="3">Transposase</fullName>
    </submittedName>
</protein>
<dbReference type="GO" id="GO:0006310">
    <property type="term" value="P:DNA recombination"/>
    <property type="evidence" value="ECO:0007669"/>
    <property type="project" value="TreeGrafter"/>
</dbReference>
<dbReference type="InterPro" id="IPR051699">
    <property type="entry name" value="Rpn/YhgA-like_nuclease"/>
</dbReference>
<keyword evidence="4" id="KW-1185">Reference proteome</keyword>
<accession>Q3JB06</accession>
<dbReference type="InterPro" id="IPR025587">
    <property type="entry name" value="DUF4351"/>
</dbReference>
<feature type="domain" description="Transposase (putative) YhgA-like" evidence="1">
    <location>
        <begin position="3"/>
        <end position="202"/>
    </location>
</feature>
<dbReference type="RefSeq" id="WP_002811642.1">
    <property type="nucleotide sequence ID" value="NC_007484.1"/>
</dbReference>
<evidence type="ECO:0000313" key="3">
    <source>
        <dbReference type="EMBL" id="ABA57990.1"/>
    </source>
</evidence>
<dbReference type="AlphaFoldDB" id="Q3JB06"/>
<gene>
    <name evidence="3" type="ordered locus">Noc_1504</name>
</gene>
<proteinExistence type="predicted"/>
<dbReference type="HOGENOM" id="CLU_059548_0_1_6"/>
<evidence type="ECO:0000259" key="2">
    <source>
        <dbReference type="Pfam" id="PF14261"/>
    </source>
</evidence>
<sequence length="350" mass="40259">MAAHDASYKRLFSHPEMVRDLLQGFVREPWVQQLDFSTLEKVSGSYVTDDLREREDDIIWRLRHQEGWMYIYLLLEFQSTVDPYMAVRVLAYVGLLYQDLIKARYIAPNQKLPPVFPLVLYNGGPRWRAATEVGDLITPLEGGLERYRPSLRYLLVDEGDYQDEALAPLKNLVASLFRLENSRTPEELLQVLRNLLQWLQSPAQKGLERDFTLWLKRVLLPARLPGVEIPSVASLEEMNSMLAERVVEWTQQWKQEGIQEGIQQGIQEGIQQGIQEGIQQGIQEGIQQGIQEGIQQGETQVLRRLLARRFGPLPEWVEARLQAADTAALEEWAERVLEAATLDGVFQEKP</sequence>
<evidence type="ECO:0000259" key="1">
    <source>
        <dbReference type="Pfam" id="PF04754"/>
    </source>
</evidence>
<reference evidence="4" key="1">
    <citation type="journal article" date="2006" name="Appl. Environ. Microbiol.">
        <title>Complete genome sequence of the marine, chemolithoautotrophic, ammonia-oxidizing bacterium Nitrosococcus oceani ATCC 19707.</title>
        <authorList>
            <person name="Klotz M.G."/>
            <person name="Arp D.J."/>
            <person name="Chain P.S.G."/>
            <person name="El-Sheikh A.F."/>
            <person name="Hauser L.J."/>
            <person name="Hommes N.G."/>
            <person name="Larimer F.W."/>
            <person name="Malfatti S.A."/>
            <person name="Norton J.M."/>
            <person name="Poret-Peterson A.T."/>
            <person name="Vergez L.M."/>
            <person name="Ward B.B."/>
        </authorList>
    </citation>
    <scope>NUCLEOTIDE SEQUENCE [LARGE SCALE GENOMIC DNA]</scope>
    <source>
        <strain evidence="4">ATCC 19707 / BCRC 17464 / NCIMB 11848 / C-107</strain>
    </source>
</reference>
<dbReference type="GO" id="GO:1990238">
    <property type="term" value="F:double-stranded DNA endonuclease activity"/>
    <property type="evidence" value="ECO:0007669"/>
    <property type="project" value="TreeGrafter"/>
</dbReference>
<dbReference type="EMBL" id="CP000127">
    <property type="protein sequence ID" value="ABA57990.1"/>
    <property type="molecule type" value="Genomic_DNA"/>
</dbReference>
<dbReference type="STRING" id="323261.Noc_1504"/>
<evidence type="ECO:0000313" key="4">
    <source>
        <dbReference type="Proteomes" id="UP000006838"/>
    </source>
</evidence>
<dbReference type="PANTHER" id="PTHR34611">
    <property type="match status" value="1"/>
</dbReference>
<dbReference type="InParanoid" id="Q3JB06"/>
<dbReference type="InterPro" id="IPR006842">
    <property type="entry name" value="Transposase_31"/>
</dbReference>
<organism evidence="3 4">
    <name type="scientific">Nitrosococcus oceani (strain ATCC 19707 / BCRC 17464 / JCM 30415 / NCIMB 11848 / C-107)</name>
    <dbReference type="NCBI Taxonomy" id="323261"/>
    <lineage>
        <taxon>Bacteria</taxon>
        <taxon>Pseudomonadati</taxon>
        <taxon>Pseudomonadota</taxon>
        <taxon>Gammaproteobacteria</taxon>
        <taxon>Chromatiales</taxon>
        <taxon>Chromatiaceae</taxon>
        <taxon>Nitrosococcus</taxon>
    </lineage>
</organism>
<dbReference type="PANTHER" id="PTHR34611:SF2">
    <property type="entry name" value="INACTIVE RECOMBINATION-PROMOTING NUCLEASE-LIKE PROTEIN RPNE-RELATED"/>
    <property type="match status" value="1"/>
</dbReference>
<dbReference type="Proteomes" id="UP000006838">
    <property type="component" value="Chromosome"/>
</dbReference>
<dbReference type="Pfam" id="PF14261">
    <property type="entry name" value="DUF4351"/>
    <property type="match status" value="1"/>
</dbReference>
<feature type="domain" description="DUF4351" evidence="2">
    <location>
        <begin position="291"/>
        <end position="343"/>
    </location>
</feature>
<name>Q3JB06_NITOC</name>
<dbReference type="KEGG" id="noc:Noc_1504"/>
<dbReference type="Pfam" id="PF04754">
    <property type="entry name" value="Transposase_31"/>
    <property type="match status" value="1"/>
</dbReference>